<feature type="region of interest" description="Disordered" evidence="1">
    <location>
        <begin position="1"/>
        <end position="26"/>
    </location>
</feature>
<evidence type="ECO:0000313" key="3">
    <source>
        <dbReference type="Proteomes" id="UP000800082"/>
    </source>
</evidence>
<feature type="compositionally biased region" description="Polar residues" evidence="1">
    <location>
        <begin position="1"/>
        <end position="15"/>
    </location>
</feature>
<dbReference type="EMBL" id="ML978966">
    <property type="protein sequence ID" value="KAF1929184.1"/>
    <property type="molecule type" value="Genomic_DNA"/>
</dbReference>
<gene>
    <name evidence="2" type="ORF">M421DRAFT_133675</name>
</gene>
<proteinExistence type="predicted"/>
<dbReference type="AlphaFoldDB" id="A0A6A5RQ57"/>
<dbReference type="RefSeq" id="XP_033449432.1">
    <property type="nucleotide sequence ID" value="XM_033587402.1"/>
</dbReference>
<evidence type="ECO:0000256" key="1">
    <source>
        <dbReference type="SAM" id="MobiDB-lite"/>
    </source>
</evidence>
<protein>
    <submittedName>
        <fullName evidence="2">Uncharacterized protein</fullName>
    </submittedName>
</protein>
<keyword evidence="3" id="KW-1185">Reference proteome</keyword>
<dbReference type="Proteomes" id="UP000800082">
    <property type="component" value="Unassembled WGS sequence"/>
</dbReference>
<reference evidence="2" key="1">
    <citation type="journal article" date="2020" name="Stud. Mycol.">
        <title>101 Dothideomycetes genomes: a test case for predicting lifestyles and emergence of pathogens.</title>
        <authorList>
            <person name="Haridas S."/>
            <person name="Albert R."/>
            <person name="Binder M."/>
            <person name="Bloem J."/>
            <person name="Labutti K."/>
            <person name="Salamov A."/>
            <person name="Andreopoulos B."/>
            <person name="Baker S."/>
            <person name="Barry K."/>
            <person name="Bills G."/>
            <person name="Bluhm B."/>
            <person name="Cannon C."/>
            <person name="Castanera R."/>
            <person name="Culley D."/>
            <person name="Daum C."/>
            <person name="Ezra D."/>
            <person name="Gonzalez J."/>
            <person name="Henrissat B."/>
            <person name="Kuo A."/>
            <person name="Liang C."/>
            <person name="Lipzen A."/>
            <person name="Lutzoni F."/>
            <person name="Magnuson J."/>
            <person name="Mondo S."/>
            <person name="Nolan M."/>
            <person name="Ohm R."/>
            <person name="Pangilinan J."/>
            <person name="Park H.-J."/>
            <person name="Ramirez L."/>
            <person name="Alfaro M."/>
            <person name="Sun H."/>
            <person name="Tritt A."/>
            <person name="Yoshinaga Y."/>
            <person name="Zwiers L.-H."/>
            <person name="Turgeon B."/>
            <person name="Goodwin S."/>
            <person name="Spatafora J."/>
            <person name="Crous P."/>
            <person name="Grigoriev I."/>
        </authorList>
    </citation>
    <scope>NUCLEOTIDE SEQUENCE</scope>
    <source>
        <strain evidence="2">CBS 183.55</strain>
    </source>
</reference>
<accession>A0A6A5RQ57</accession>
<feature type="region of interest" description="Disordered" evidence="1">
    <location>
        <begin position="115"/>
        <end position="142"/>
    </location>
</feature>
<sequence length="176" mass="20041">MCSPYTPSTAFTMTSLPKLPPAQTSQAAVQCNRREVSYHPDNQGRYAIQAYEVRPHSRRSPPTRTPCWHRLKSNDYYPMLHSVERTRPTDFRTSQNPIVVAQSCDGRQLNKIGPKGISEDLPMPTELPPPAPRPHRLSTPDLSDLKEERPFCYCDAEESCDSKRTCARRISRRALS</sequence>
<name>A0A6A5RQ57_9PLEO</name>
<organism evidence="2 3">
    <name type="scientific">Didymella exigua CBS 183.55</name>
    <dbReference type="NCBI Taxonomy" id="1150837"/>
    <lineage>
        <taxon>Eukaryota</taxon>
        <taxon>Fungi</taxon>
        <taxon>Dikarya</taxon>
        <taxon>Ascomycota</taxon>
        <taxon>Pezizomycotina</taxon>
        <taxon>Dothideomycetes</taxon>
        <taxon>Pleosporomycetidae</taxon>
        <taxon>Pleosporales</taxon>
        <taxon>Pleosporineae</taxon>
        <taxon>Didymellaceae</taxon>
        <taxon>Didymella</taxon>
    </lineage>
</organism>
<evidence type="ECO:0000313" key="2">
    <source>
        <dbReference type="EMBL" id="KAF1929184.1"/>
    </source>
</evidence>
<dbReference type="GeneID" id="54345048"/>